<dbReference type="GO" id="GO:0003677">
    <property type="term" value="F:DNA binding"/>
    <property type="evidence" value="ECO:0007669"/>
    <property type="project" value="UniProtKB-KW"/>
</dbReference>
<dbReference type="InterPro" id="IPR013986">
    <property type="entry name" value="DExx_box_DNA_helicase_dom_sf"/>
</dbReference>
<keyword evidence="3 11" id="KW-0378">Hydrolase</keyword>
<dbReference type="SUPFAM" id="SSF52540">
    <property type="entry name" value="P-loop containing nucleoside triphosphate hydrolases"/>
    <property type="match status" value="1"/>
</dbReference>
<evidence type="ECO:0000259" key="13">
    <source>
        <dbReference type="PROSITE" id="PS51217"/>
    </source>
</evidence>
<protein>
    <recommendedName>
        <fullName evidence="9">DNA 3'-5' helicase</fullName>
        <ecNumber evidence="9">5.6.2.4</ecNumber>
    </recommendedName>
</protein>
<keyword evidence="7" id="KW-0413">Isomerase</keyword>
<dbReference type="eggNOG" id="COG0210">
    <property type="taxonomic scope" value="Bacteria"/>
</dbReference>
<dbReference type="PATRIC" id="fig|1227360.4.peg.793"/>
<dbReference type="AlphaFoldDB" id="W4F566"/>
<comment type="similarity">
    <text evidence="1">Belongs to the helicase family. UvrD subfamily.</text>
</comment>
<evidence type="ECO:0000313" key="15">
    <source>
        <dbReference type="Proteomes" id="UP000019062"/>
    </source>
</evidence>
<feature type="domain" description="UvrD-like helicase ATP-binding" evidence="12">
    <location>
        <begin position="23"/>
        <end position="308"/>
    </location>
</feature>
<dbReference type="PROSITE" id="PS51198">
    <property type="entry name" value="UVRD_HELICASE_ATP_BIND"/>
    <property type="match status" value="1"/>
</dbReference>
<dbReference type="Gene3D" id="3.40.50.300">
    <property type="entry name" value="P-loop containing nucleotide triphosphate hydrolases"/>
    <property type="match status" value="2"/>
</dbReference>
<accession>W4F566</accession>
<dbReference type="EC" id="5.6.2.4" evidence="9"/>
<dbReference type="InterPro" id="IPR014017">
    <property type="entry name" value="DNA_helicase_UvrD-like_C"/>
</dbReference>
<evidence type="ECO:0000256" key="4">
    <source>
        <dbReference type="ARBA" id="ARBA00022806"/>
    </source>
</evidence>
<feature type="binding site" evidence="11">
    <location>
        <begin position="44"/>
        <end position="51"/>
    </location>
    <ligand>
        <name>ATP</name>
        <dbReference type="ChEBI" id="CHEBI:30616"/>
    </ligand>
</feature>
<evidence type="ECO:0000256" key="8">
    <source>
        <dbReference type="ARBA" id="ARBA00034617"/>
    </source>
</evidence>
<evidence type="ECO:0000256" key="9">
    <source>
        <dbReference type="ARBA" id="ARBA00034808"/>
    </source>
</evidence>
<dbReference type="PANTHER" id="PTHR11070:SF2">
    <property type="entry name" value="ATP-DEPENDENT DNA HELICASE SRS2"/>
    <property type="match status" value="1"/>
</dbReference>
<evidence type="ECO:0000313" key="14">
    <source>
        <dbReference type="EMBL" id="ETT87271.1"/>
    </source>
</evidence>
<dbReference type="PROSITE" id="PS51217">
    <property type="entry name" value="UVRD_HELICASE_CTER"/>
    <property type="match status" value="1"/>
</dbReference>
<dbReference type="GO" id="GO:0000725">
    <property type="term" value="P:recombinational repair"/>
    <property type="evidence" value="ECO:0007669"/>
    <property type="project" value="TreeGrafter"/>
</dbReference>
<comment type="caution">
    <text evidence="14">The sequence shown here is derived from an EMBL/GenBank/DDBJ whole genome shotgun (WGS) entry which is preliminary data.</text>
</comment>
<feature type="domain" description="UvrD-like helicase C-terminal" evidence="13">
    <location>
        <begin position="309"/>
        <end position="570"/>
    </location>
</feature>
<dbReference type="Gene3D" id="1.10.10.160">
    <property type="match status" value="1"/>
</dbReference>
<gene>
    <name evidence="14" type="ORF">C176_03943</name>
</gene>
<dbReference type="PANTHER" id="PTHR11070">
    <property type="entry name" value="UVRD / RECB / PCRA DNA HELICASE FAMILY MEMBER"/>
    <property type="match status" value="1"/>
</dbReference>
<dbReference type="CDD" id="cd18807">
    <property type="entry name" value="SF1_C_UvrD"/>
    <property type="match status" value="1"/>
</dbReference>
<dbReference type="Pfam" id="PF00580">
    <property type="entry name" value="UvrD-helicase"/>
    <property type="match status" value="1"/>
</dbReference>
<evidence type="ECO:0000256" key="5">
    <source>
        <dbReference type="ARBA" id="ARBA00022840"/>
    </source>
</evidence>
<dbReference type="Gene3D" id="1.10.486.10">
    <property type="entry name" value="PCRA, domain 4"/>
    <property type="match status" value="1"/>
</dbReference>
<dbReference type="InterPro" id="IPR014016">
    <property type="entry name" value="UvrD-like_ATP-bd"/>
</dbReference>
<dbReference type="EMBL" id="ASQA01000009">
    <property type="protein sequence ID" value="ETT87271.1"/>
    <property type="molecule type" value="Genomic_DNA"/>
</dbReference>
<evidence type="ECO:0000256" key="2">
    <source>
        <dbReference type="ARBA" id="ARBA00022741"/>
    </source>
</evidence>
<dbReference type="Pfam" id="PF13361">
    <property type="entry name" value="UvrD_C"/>
    <property type="match status" value="1"/>
</dbReference>
<comment type="catalytic activity">
    <reaction evidence="8">
        <text>Couples ATP hydrolysis with the unwinding of duplex DNA by translocating in the 3'-5' direction.</text>
        <dbReference type="EC" id="5.6.2.4"/>
    </reaction>
</comment>
<dbReference type="GO" id="GO:0005524">
    <property type="term" value="F:ATP binding"/>
    <property type="evidence" value="ECO:0007669"/>
    <property type="project" value="UniProtKB-UniRule"/>
</dbReference>
<keyword evidence="2 11" id="KW-0547">Nucleotide-binding</keyword>
<evidence type="ECO:0000256" key="6">
    <source>
        <dbReference type="ARBA" id="ARBA00023125"/>
    </source>
</evidence>
<keyword evidence="5 11" id="KW-0067">ATP-binding</keyword>
<dbReference type="Proteomes" id="UP000019062">
    <property type="component" value="Unassembled WGS sequence"/>
</dbReference>
<dbReference type="GO" id="GO:0043138">
    <property type="term" value="F:3'-5' DNA helicase activity"/>
    <property type="evidence" value="ECO:0007669"/>
    <property type="project" value="UniProtKB-EC"/>
</dbReference>
<dbReference type="InterPro" id="IPR000212">
    <property type="entry name" value="DNA_helicase_UvrD/REP"/>
</dbReference>
<sequence length="730" mass="84970">MNERKGLRVQMNFFDKMQQHTGVSLNDVQKQAVRYSDGPLLLLASPGSGKTTTLNMKIGYLLLVKKIPARAILAITFSKASAQDMAQRFDQFFGKLTHEKVHFSTIHSFAFQVVREYFAKQRINFQLVEGGNDVPLHKKIILRNIFTEIKDTNPTEDEMDELLTYISYVKNRMLSSKQLSTVKSSISGIADMYKAYEQFKTQNPQYPLLDFDDMLTYCLRILQDDEQIRTKYQRRFEYILTDESQDNSVIQHEIITILAKPQNNLCVVADDDQSIFMWRGSDVQKLLEFEKNYPQAKILTMTQNYRSTPEIVKIANDFIKRNPKRYTKEMFTENPSGESIEIHNMQRYELQLNYIIQEIEKSSNPKETAILYRNNSSAIRLVDKLNKAGLPFYMKDVDLKFFRHWIVEDIINFMRLSYNDSRVDILEKVHTKMNAYITKKQMMYLKNNNDKTSVFDQLQTVRHADYQEQALNKTKKLIKKINILDPEEAIKIIRKNLGYEKSIRNTAEHLGFNEEGLLGILNQLEHIAVGIPNLEAFARRLKELEEIMKTSWSNKGRDVVTLSTLHSAKGLEYDNVYMIDLVDGIIPSKDDLKQQDEDNSEPIEEAARLFYVGMTRARKHLELLTYHLKDDEHVEESQFLKQVRRLVKGKELVKKEVGYLKSKPSRDIPVNAITKKEDLQLNSYVEHHVFGKGEIRELSGQAIGVEFESVGYKKFMIDICLKQGFLCNIE</sequence>
<reference evidence="14 15" key="1">
    <citation type="journal article" date="2014" name="BMC Genomics">
        <title>Genomic comparison of sporeforming bacilli isolated from milk.</title>
        <authorList>
            <person name="Moreno Switt A.I."/>
            <person name="Andrus A.D."/>
            <person name="Ranieri M.L."/>
            <person name="Orsi R.H."/>
            <person name="Ivy R."/>
            <person name="den Bakker H.C."/>
            <person name="Martin N.H."/>
            <person name="Wiedmann M."/>
            <person name="Boor K.J."/>
        </authorList>
    </citation>
    <scope>NUCLEOTIDE SEQUENCE [LARGE SCALE GENOMIC DNA]</scope>
    <source>
        <strain evidence="14 15">FSL R5-213</strain>
    </source>
</reference>
<comment type="catalytic activity">
    <reaction evidence="10">
        <text>ATP + H2O = ADP + phosphate + H(+)</text>
        <dbReference type="Rhea" id="RHEA:13065"/>
        <dbReference type="ChEBI" id="CHEBI:15377"/>
        <dbReference type="ChEBI" id="CHEBI:15378"/>
        <dbReference type="ChEBI" id="CHEBI:30616"/>
        <dbReference type="ChEBI" id="CHEBI:43474"/>
        <dbReference type="ChEBI" id="CHEBI:456216"/>
        <dbReference type="EC" id="5.6.2.4"/>
    </reaction>
</comment>
<evidence type="ECO:0000256" key="10">
    <source>
        <dbReference type="ARBA" id="ARBA00048988"/>
    </source>
</evidence>
<dbReference type="RefSeq" id="WP_235175681.1">
    <property type="nucleotide sequence ID" value="NZ_ASQA01000009.1"/>
</dbReference>
<keyword evidence="15" id="KW-1185">Reference proteome</keyword>
<evidence type="ECO:0000256" key="1">
    <source>
        <dbReference type="ARBA" id="ARBA00009922"/>
    </source>
</evidence>
<dbReference type="GO" id="GO:0016887">
    <property type="term" value="F:ATP hydrolysis activity"/>
    <property type="evidence" value="ECO:0007669"/>
    <property type="project" value="RHEA"/>
</dbReference>
<keyword evidence="4 11" id="KW-0347">Helicase</keyword>
<evidence type="ECO:0000256" key="7">
    <source>
        <dbReference type="ARBA" id="ARBA00023235"/>
    </source>
</evidence>
<proteinExistence type="inferred from homology"/>
<keyword evidence="6" id="KW-0238">DNA-binding</keyword>
<dbReference type="InterPro" id="IPR027417">
    <property type="entry name" value="P-loop_NTPase"/>
</dbReference>
<evidence type="ECO:0000256" key="3">
    <source>
        <dbReference type="ARBA" id="ARBA00022801"/>
    </source>
</evidence>
<organism evidence="14 15">
    <name type="scientific">Viridibacillus arenosi FSL R5-213</name>
    <dbReference type="NCBI Taxonomy" id="1227360"/>
    <lineage>
        <taxon>Bacteria</taxon>
        <taxon>Bacillati</taxon>
        <taxon>Bacillota</taxon>
        <taxon>Bacilli</taxon>
        <taxon>Bacillales</taxon>
        <taxon>Caryophanaceae</taxon>
        <taxon>Viridibacillus</taxon>
    </lineage>
</organism>
<evidence type="ECO:0000259" key="12">
    <source>
        <dbReference type="PROSITE" id="PS51198"/>
    </source>
</evidence>
<evidence type="ECO:0000256" key="11">
    <source>
        <dbReference type="PROSITE-ProRule" id="PRU00560"/>
    </source>
</evidence>
<dbReference type="CDD" id="cd17932">
    <property type="entry name" value="DEXQc_UvrD"/>
    <property type="match status" value="1"/>
</dbReference>
<name>W4F566_9BACL</name>